<dbReference type="EMBL" id="RCSS01000087">
    <property type="protein sequence ID" value="RVD93100.1"/>
    <property type="molecule type" value="Genomic_DNA"/>
</dbReference>
<sequence length="126" mass="14694">MAEMFLILDNKNKILLTQSANIIGQEQSDRLTKTANKAISMIDNLLVSNDKRFFYAFYTDEQNVSMFVTSDGMRIVVLTKDKDRDEVFEFICDIFDYYRSEYFMDSDDFFDKGASDDNGSYFSLAR</sequence>
<gene>
    <name evidence="1" type="ORF">TUBRATIS_003750</name>
</gene>
<reference evidence="1 2" key="1">
    <citation type="submission" date="2018-10" db="EMBL/GenBank/DDBJ databases">
        <title>Draft genome sequence of the microsporidian Tubulinosema ratisbonensis.</title>
        <authorList>
            <person name="Polonais V."/>
            <person name="Peyretaillade E."/>
            <person name="Niehus S."/>
            <person name="Wawrzyniak I."/>
            <person name="Franchet A."/>
            <person name="Gaspin C."/>
            <person name="Reichstadt M."/>
            <person name="Belser C."/>
            <person name="Labadie K."/>
            <person name="Delbac F."/>
            <person name="Ferrandon D."/>
        </authorList>
    </citation>
    <scope>NUCLEOTIDE SEQUENCE [LARGE SCALE GENOMIC DNA]</scope>
    <source>
        <strain evidence="1 2">Franzen</strain>
    </source>
</reference>
<dbReference type="OrthoDB" id="2188160at2759"/>
<name>A0A437APJ6_9MICR</name>
<dbReference type="SUPFAM" id="SSF64356">
    <property type="entry name" value="SNARE-like"/>
    <property type="match status" value="1"/>
</dbReference>
<organism evidence="1 2">
    <name type="scientific">Tubulinosema ratisbonensis</name>
    <dbReference type="NCBI Taxonomy" id="291195"/>
    <lineage>
        <taxon>Eukaryota</taxon>
        <taxon>Fungi</taxon>
        <taxon>Fungi incertae sedis</taxon>
        <taxon>Microsporidia</taxon>
        <taxon>Tubulinosematoidea</taxon>
        <taxon>Tubulinosematidae</taxon>
        <taxon>Tubulinosema</taxon>
    </lineage>
</organism>
<comment type="caution">
    <text evidence="1">The sequence shown here is derived from an EMBL/GenBank/DDBJ whole genome shotgun (WGS) entry which is preliminary data.</text>
</comment>
<keyword evidence="2" id="KW-1185">Reference proteome</keyword>
<dbReference type="Proteomes" id="UP000282876">
    <property type="component" value="Unassembled WGS sequence"/>
</dbReference>
<protein>
    <submittedName>
        <fullName evidence="1">Uncharacterized protein</fullName>
    </submittedName>
</protein>
<evidence type="ECO:0000313" key="2">
    <source>
        <dbReference type="Proteomes" id="UP000282876"/>
    </source>
</evidence>
<dbReference type="AlphaFoldDB" id="A0A437APJ6"/>
<dbReference type="VEuPathDB" id="MicrosporidiaDB:TUBRATIS_003750"/>
<proteinExistence type="predicted"/>
<dbReference type="InterPro" id="IPR011012">
    <property type="entry name" value="Longin-like_dom_sf"/>
</dbReference>
<evidence type="ECO:0000313" key="1">
    <source>
        <dbReference type="EMBL" id="RVD93100.1"/>
    </source>
</evidence>
<accession>A0A437APJ6</accession>